<feature type="transmembrane region" description="Helical" evidence="1">
    <location>
        <begin position="20"/>
        <end position="42"/>
    </location>
</feature>
<proteinExistence type="predicted"/>
<dbReference type="RefSeq" id="WP_000905673.1">
    <property type="nucleotide sequence ID" value="NZ_AP018935.1"/>
</dbReference>
<evidence type="ECO:0000256" key="1">
    <source>
        <dbReference type="SAM" id="Phobius"/>
    </source>
</evidence>
<evidence type="ECO:0000313" key="3">
    <source>
        <dbReference type="EMBL" id="OCM72785.1"/>
    </source>
</evidence>
<dbReference type="AlphaFoldDB" id="A0A0H1GC19"/>
<organism evidence="3 6">
    <name type="scientific">Streptococcus agalactiae</name>
    <dbReference type="NCBI Taxonomy" id="1311"/>
    <lineage>
        <taxon>Bacteria</taxon>
        <taxon>Bacillati</taxon>
        <taxon>Bacillota</taxon>
        <taxon>Bacilli</taxon>
        <taxon>Lactobacillales</taxon>
        <taxon>Streptococcaceae</taxon>
        <taxon>Streptococcus</taxon>
    </lineage>
</organism>
<evidence type="ECO:0000313" key="7">
    <source>
        <dbReference type="Proteomes" id="UP000256718"/>
    </source>
</evidence>
<feature type="transmembrane region" description="Helical" evidence="1">
    <location>
        <begin position="100"/>
        <end position="119"/>
    </location>
</feature>
<evidence type="ECO:0000313" key="5">
    <source>
        <dbReference type="Proteomes" id="UP000035174"/>
    </source>
</evidence>
<keyword evidence="1" id="KW-1133">Transmembrane helix</keyword>
<evidence type="ECO:0000313" key="6">
    <source>
        <dbReference type="Proteomes" id="UP000093122"/>
    </source>
</evidence>
<sequence length="151" mass="17528">MLIKGLLSPNSKVSPKDYKVYMRVLSFVFSVCSLIMIVSSFLHTFESNFTKGFSFGSGIALFAGSFYFLVITFSEKRFQHYYTKVFDERNQFIANMSCRLLFLLSVLVLVVLCLINVWFGITFSYAKFLLLILSFILYGYLLIYFILQKLL</sequence>
<dbReference type="Proteomes" id="UP000256718">
    <property type="component" value="Unassembled WGS sequence"/>
</dbReference>
<dbReference type="EMBL" id="MAWT01000001">
    <property type="protein sequence ID" value="OCM72785.1"/>
    <property type="molecule type" value="Genomic_DNA"/>
</dbReference>
<keyword evidence="1" id="KW-0472">Membrane</keyword>
<accession>A0A0H1GC19</accession>
<dbReference type="Proteomes" id="UP000093122">
    <property type="component" value="Unassembled WGS sequence"/>
</dbReference>
<feature type="transmembrane region" description="Helical" evidence="1">
    <location>
        <begin position="54"/>
        <end position="74"/>
    </location>
</feature>
<reference evidence="3 6" key="2">
    <citation type="journal article" date="2016" name="Sci. Rep.">
        <title>Serotype IV Streptococcus agalactiae ST-452 has arisen from large genomic recombination events between CC23 and the hypervirulent CC17 lineages.</title>
        <authorList>
            <person name="Campisi E."/>
            <person name="Rinaudo C.D."/>
            <person name="Donati C."/>
            <person name="Barucco M."/>
            <person name="Torricelli G."/>
            <person name="Edwards M.S."/>
            <person name="Baker C.J."/>
            <person name="Margarit I."/>
            <person name="Rosini R."/>
        </authorList>
    </citation>
    <scope>NUCLEOTIDE SEQUENCE [LARGE SCALE GENOMIC DNA]</scope>
    <source>
        <strain evidence="3 6">CZ-PW-140</strain>
    </source>
</reference>
<keyword evidence="1" id="KW-0812">Transmembrane</keyword>
<evidence type="ECO:0000313" key="4">
    <source>
        <dbReference type="EMBL" id="RDY77361.1"/>
    </source>
</evidence>
<reference evidence="2 5" key="1">
    <citation type="journal article" date="2015" name="PLoS ONE">
        <title>Genomic analysis reveals the molecular basis for capsule loss in the group B streptococcus population.</title>
        <authorList>
            <consortium name="DEVANI Consortium"/>
            <person name="Rosini R."/>
            <person name="Campisi E."/>
            <person name="De Chiara M."/>
            <person name="Tettelin H."/>
            <person name="Rinaudo D."/>
            <person name="Toniolo C."/>
            <person name="Metruccio M."/>
            <person name="Guidotti S."/>
            <person name="Sorensen U.B."/>
            <person name="Kilian M."/>
            <person name="Ramirez M."/>
            <person name="Janulczyk R."/>
            <person name="Donati C."/>
            <person name="Grandi G."/>
            <person name="Margarit I."/>
        </authorList>
    </citation>
    <scope>NUCLEOTIDE SEQUENCE [LARGE SCALE GENOMIC DNA]</scope>
    <source>
        <strain evidence="2 5">ES-PW-063</strain>
    </source>
</reference>
<dbReference type="Proteomes" id="UP000035174">
    <property type="component" value="Unassembled WGS sequence"/>
</dbReference>
<dbReference type="EMBL" id="LCVB01000015">
    <property type="protein sequence ID" value="KLJ30418.1"/>
    <property type="molecule type" value="Genomic_DNA"/>
</dbReference>
<reference evidence="4 7" key="3">
    <citation type="journal article" date="2018" name="Emerg. Microbes Infect.">
        <title>Phenotypic and molecular analysis of nontypeable Group B streptococci: identification of cps2a and hybrid cps2a/cps5 Group B streptococcal capsule gene clusters.</title>
        <authorList>
            <person name="Alhhazmi A."/>
            <person name="Tyrrell G.J."/>
        </authorList>
    </citation>
    <scope>NUCLEOTIDE SEQUENCE [LARGE SCALE GENOMIC DNA]</scope>
    <source>
        <strain evidence="4 7">PLGBS17</strain>
    </source>
</reference>
<dbReference type="EMBL" id="QHGZ01000227">
    <property type="protein sequence ID" value="RDY77361.1"/>
    <property type="molecule type" value="Genomic_DNA"/>
</dbReference>
<name>A0A0H1GC19_STRAG</name>
<gene>
    <name evidence="3" type="ORF">AX245_02085</name>
    <name evidence="4" type="ORF">C4618_11370</name>
    <name evidence="2" type="ORF">WA45_02400</name>
</gene>
<comment type="caution">
    <text evidence="3">The sequence shown here is derived from an EMBL/GenBank/DDBJ whole genome shotgun (WGS) entry which is preliminary data.</text>
</comment>
<dbReference type="OMA" id="YAFVNIQ"/>
<protein>
    <submittedName>
        <fullName evidence="3">Uncharacterized protein</fullName>
    </submittedName>
</protein>
<feature type="transmembrane region" description="Helical" evidence="1">
    <location>
        <begin position="125"/>
        <end position="147"/>
    </location>
</feature>
<evidence type="ECO:0000313" key="2">
    <source>
        <dbReference type="EMBL" id="KLJ30418.1"/>
    </source>
</evidence>